<feature type="domain" description="Cyclin C-terminal" evidence="5">
    <location>
        <begin position="471"/>
        <end position="595"/>
    </location>
</feature>
<dbReference type="CDD" id="cd20537">
    <property type="entry name" value="CYCLIN_CCNO-like_rpt2"/>
    <property type="match status" value="1"/>
</dbReference>
<evidence type="ECO:0000259" key="5">
    <source>
        <dbReference type="SMART" id="SM01332"/>
    </source>
</evidence>
<dbReference type="InterPro" id="IPR032675">
    <property type="entry name" value="LRR_dom_sf"/>
</dbReference>
<reference evidence="6" key="1">
    <citation type="submission" date="2023-10" db="EMBL/GenBank/DDBJ databases">
        <authorList>
            <person name="Chen Y."/>
            <person name="Shah S."/>
            <person name="Dougan E. K."/>
            <person name="Thang M."/>
            <person name="Chan C."/>
        </authorList>
    </citation>
    <scope>NUCLEOTIDE SEQUENCE [LARGE SCALE GENOMIC DNA]</scope>
</reference>
<dbReference type="Gene3D" id="1.10.472.10">
    <property type="entry name" value="Cyclin-like"/>
    <property type="match status" value="2"/>
</dbReference>
<dbReference type="SMART" id="SM00385">
    <property type="entry name" value="CYCLIN"/>
    <property type="match status" value="2"/>
</dbReference>
<evidence type="ECO:0000256" key="3">
    <source>
        <dbReference type="SAM" id="MobiDB-lite"/>
    </source>
</evidence>
<dbReference type="InterPro" id="IPR013763">
    <property type="entry name" value="Cyclin-like_dom"/>
</dbReference>
<feature type="non-terminal residue" evidence="6">
    <location>
        <position position="1"/>
    </location>
</feature>
<name>A0ABN9SXB4_9DINO</name>
<dbReference type="Proteomes" id="UP001189429">
    <property type="component" value="Unassembled WGS sequence"/>
</dbReference>
<dbReference type="SMART" id="SM01332">
    <property type="entry name" value="Cyclin_C"/>
    <property type="match status" value="1"/>
</dbReference>
<evidence type="ECO:0000256" key="2">
    <source>
        <dbReference type="RuleBase" id="RU000383"/>
    </source>
</evidence>
<evidence type="ECO:0000313" key="6">
    <source>
        <dbReference type="EMBL" id="CAK0837201.1"/>
    </source>
</evidence>
<sequence length="609" mass="64795">SAAHPATSRHGLPQRRPRARLAWAGGAPAPRCAQARRRGQQQAQHGAARGAGPARGERGQGAAALCAGRRGGGPTGPRSRRRRQPGQPHVATAGTPTWQIPCEQHGGPGHCQKPAQIGLSRFDWAAGGRWVVSTPSAGHENQRTTGSLQTVGAAACIARSCGTAPGPAALPPAVPSGLGLPDLPGDVLQTVVDWLPTFHERVRCCRAAKAMRRLDWRWSPPLQLEEELGRMTLGDRGAAAVAITLSCPLSRSLGELSLEENGIGDAGACAIARALGAGAGIRRLSLRDNAIGDVGAEALAEALSRSTTIEEVDLWGNQISDAGKAAIQRMARCDAFLEVDPVRPVGAGSPSADVGKIRSVLFEWIAQVHSGVQMPPACRDGPADPQDMLFRTYRHVDAYVAHRPVQRTELQLAAVASTLLASGYRAEHCLEDDLQVSSWVSMVTDGTCTIQEVQSMLGQVLGALGFGLLQPTPYTFLRRLLRRTGWTEQSFSLANYLIELAALDSAFLAFRPQAVAAAACVLSRQYAAQGVSVRRAPRWKAKLLQSAHVELEAELAGCIASLASLHRSKQPEVNNFVNRKYSVDALHSVASITPNMPVDASYYVGYMTC</sequence>
<evidence type="ECO:0000259" key="4">
    <source>
        <dbReference type="SMART" id="SM00385"/>
    </source>
</evidence>
<feature type="domain" description="Cyclin-like" evidence="4">
    <location>
        <begin position="475"/>
        <end position="564"/>
    </location>
</feature>
<evidence type="ECO:0000313" key="7">
    <source>
        <dbReference type="Proteomes" id="UP001189429"/>
    </source>
</evidence>
<evidence type="ECO:0008006" key="8">
    <source>
        <dbReference type="Google" id="ProtNLM"/>
    </source>
</evidence>
<proteinExistence type="inferred from homology"/>
<dbReference type="InterPro" id="IPR004367">
    <property type="entry name" value="Cyclin_C-dom"/>
</dbReference>
<gene>
    <name evidence="6" type="ORF">PCOR1329_LOCUS33466</name>
</gene>
<keyword evidence="1 2" id="KW-0195">Cyclin</keyword>
<dbReference type="InterPro" id="IPR006671">
    <property type="entry name" value="Cyclin_N"/>
</dbReference>
<dbReference type="Pfam" id="PF13516">
    <property type="entry name" value="LRR_6"/>
    <property type="match status" value="3"/>
</dbReference>
<dbReference type="InterPro" id="IPR001611">
    <property type="entry name" value="Leu-rich_rpt"/>
</dbReference>
<feature type="region of interest" description="Disordered" evidence="3">
    <location>
        <begin position="1"/>
        <end position="96"/>
    </location>
</feature>
<dbReference type="EMBL" id="CAUYUJ010014091">
    <property type="protein sequence ID" value="CAK0837201.1"/>
    <property type="molecule type" value="Genomic_DNA"/>
</dbReference>
<feature type="domain" description="Cyclin-like" evidence="4">
    <location>
        <begin position="363"/>
        <end position="462"/>
    </location>
</feature>
<keyword evidence="7" id="KW-1185">Reference proteome</keyword>
<dbReference type="Gene3D" id="3.80.10.10">
    <property type="entry name" value="Ribonuclease Inhibitor"/>
    <property type="match status" value="1"/>
</dbReference>
<feature type="compositionally biased region" description="Low complexity" evidence="3">
    <location>
        <begin position="40"/>
        <end position="68"/>
    </location>
</feature>
<dbReference type="Pfam" id="PF02984">
    <property type="entry name" value="Cyclin_C"/>
    <property type="match status" value="1"/>
</dbReference>
<dbReference type="SMART" id="SM00368">
    <property type="entry name" value="LRR_RI"/>
    <property type="match status" value="3"/>
</dbReference>
<protein>
    <recommendedName>
        <fullName evidence="8">Cyclin C-terminal domain-containing protein</fullName>
    </recommendedName>
</protein>
<dbReference type="InterPro" id="IPR039361">
    <property type="entry name" value="Cyclin"/>
</dbReference>
<dbReference type="SUPFAM" id="SSF47954">
    <property type="entry name" value="Cyclin-like"/>
    <property type="match status" value="2"/>
</dbReference>
<dbReference type="Pfam" id="PF00134">
    <property type="entry name" value="Cyclin_N"/>
    <property type="match status" value="1"/>
</dbReference>
<evidence type="ECO:0000256" key="1">
    <source>
        <dbReference type="ARBA" id="ARBA00023127"/>
    </source>
</evidence>
<accession>A0ABN9SXB4</accession>
<organism evidence="6 7">
    <name type="scientific">Prorocentrum cordatum</name>
    <dbReference type="NCBI Taxonomy" id="2364126"/>
    <lineage>
        <taxon>Eukaryota</taxon>
        <taxon>Sar</taxon>
        <taxon>Alveolata</taxon>
        <taxon>Dinophyceae</taxon>
        <taxon>Prorocentrales</taxon>
        <taxon>Prorocentraceae</taxon>
        <taxon>Prorocentrum</taxon>
    </lineage>
</organism>
<comment type="similarity">
    <text evidence="2">Belongs to the cyclin family.</text>
</comment>
<feature type="compositionally biased region" description="Low complexity" evidence="3">
    <location>
        <begin position="24"/>
        <end position="33"/>
    </location>
</feature>
<dbReference type="InterPro" id="IPR036915">
    <property type="entry name" value="Cyclin-like_sf"/>
</dbReference>
<comment type="caution">
    <text evidence="6">The sequence shown here is derived from an EMBL/GenBank/DDBJ whole genome shotgun (WGS) entry which is preliminary data.</text>
</comment>
<dbReference type="PANTHER" id="PTHR10177">
    <property type="entry name" value="CYCLINS"/>
    <property type="match status" value="1"/>
</dbReference>
<dbReference type="SUPFAM" id="SSF52047">
    <property type="entry name" value="RNI-like"/>
    <property type="match status" value="1"/>
</dbReference>